<name>A0A3P6EE77_BRAOL</name>
<proteinExistence type="predicted"/>
<protein>
    <submittedName>
        <fullName evidence="2">Uncharacterized protein</fullName>
    </submittedName>
</protein>
<dbReference type="AlphaFoldDB" id="A0A3P6EE77"/>
<dbReference type="EMBL" id="LR031876">
    <property type="protein sequence ID" value="VDD37930.1"/>
    <property type="molecule type" value="Genomic_DNA"/>
</dbReference>
<organism evidence="2">
    <name type="scientific">Brassica oleracea</name>
    <name type="common">Wild cabbage</name>
    <dbReference type="NCBI Taxonomy" id="3712"/>
    <lineage>
        <taxon>Eukaryota</taxon>
        <taxon>Viridiplantae</taxon>
        <taxon>Streptophyta</taxon>
        <taxon>Embryophyta</taxon>
        <taxon>Tracheophyta</taxon>
        <taxon>Spermatophyta</taxon>
        <taxon>Magnoliopsida</taxon>
        <taxon>eudicotyledons</taxon>
        <taxon>Gunneridae</taxon>
        <taxon>Pentapetalae</taxon>
        <taxon>rosids</taxon>
        <taxon>malvids</taxon>
        <taxon>Brassicales</taxon>
        <taxon>Brassicaceae</taxon>
        <taxon>Brassiceae</taxon>
        <taxon>Brassica</taxon>
    </lineage>
</organism>
<reference evidence="2" key="1">
    <citation type="submission" date="2018-11" db="EMBL/GenBank/DDBJ databases">
        <authorList>
            <consortium name="Genoscope - CEA"/>
            <person name="William W."/>
        </authorList>
    </citation>
    <scope>NUCLEOTIDE SEQUENCE</scope>
</reference>
<feature type="region of interest" description="Disordered" evidence="1">
    <location>
        <begin position="1"/>
        <end position="110"/>
    </location>
</feature>
<sequence>MKYVIEYSNDEEVTASLKSSNRYGTADHREHLEDSYRNRYSSARREDGHSHRAQPNRNYSHYNREREFSSRPSRYQERQKLSANTQWRPRTVSNTPDDMDTAHMRNASRN</sequence>
<evidence type="ECO:0000313" key="2">
    <source>
        <dbReference type="EMBL" id="VDD37930.1"/>
    </source>
</evidence>
<feature type="compositionally biased region" description="Basic and acidic residues" evidence="1">
    <location>
        <begin position="62"/>
        <end position="80"/>
    </location>
</feature>
<feature type="compositionally biased region" description="Polar residues" evidence="1">
    <location>
        <begin position="81"/>
        <end position="96"/>
    </location>
</feature>
<evidence type="ECO:0000256" key="1">
    <source>
        <dbReference type="SAM" id="MobiDB-lite"/>
    </source>
</evidence>
<accession>A0A3P6EE77</accession>
<gene>
    <name evidence="2" type="ORF">BOLC7T43490H</name>
</gene>
<feature type="compositionally biased region" description="Basic and acidic residues" evidence="1">
    <location>
        <begin position="25"/>
        <end position="50"/>
    </location>
</feature>